<sequence>MTVTLRTDEVPDPRDRHDFLRQIVRETVVPLRLHQERPQENHWGEVVRTDLPCGSVARLSAFPTKVDRTPRMIRESDPDLYQVQMHLAGTSLISEGAEEVQIGPGEVVVFDPHRPFHASVGYPVPASQQGEGITRVVNLMLPRQMLDLRGPRDTVTKARLSCQNPMNPLAATAMVELNTQHLAGNIDLVTHLTSVIAELLTFGLAHQLESLSSVAPETRENVLFWSVRRSSSPGWPTSSSRPCSSMSTSRIPLSPLGPSPRRTTSHRARCNACSSARTCPSSTTSGVDASNAAGGTCSTPLSAPDPSQPSLSIGVFATNRTSTGGSASGTASRLALTASKPGEQSRTTKPPARTANDGSPAIPHSECGTVARCRHSASHLGGRRLGRGHIATQPSRNRGRWGRRAG</sequence>
<protein>
    <recommendedName>
        <fullName evidence="2">Transcription regulator HTH AraC- type ligand binding domain-containing protein</fullName>
    </recommendedName>
</protein>
<evidence type="ECO:0000313" key="3">
    <source>
        <dbReference type="EMBL" id="TDD05315.1"/>
    </source>
</evidence>
<organism evidence="3 4">
    <name type="scientific">Saccharopolyspora terrae</name>
    <dbReference type="NCBI Taxonomy" id="2530384"/>
    <lineage>
        <taxon>Bacteria</taxon>
        <taxon>Bacillati</taxon>
        <taxon>Actinomycetota</taxon>
        <taxon>Actinomycetes</taxon>
        <taxon>Pseudonocardiales</taxon>
        <taxon>Pseudonocardiaceae</taxon>
        <taxon>Saccharopolyspora</taxon>
    </lineage>
</organism>
<evidence type="ECO:0000313" key="4">
    <source>
        <dbReference type="Proteomes" id="UP000295674"/>
    </source>
</evidence>
<dbReference type="InterPro" id="IPR035418">
    <property type="entry name" value="AraC-bd_2"/>
</dbReference>
<dbReference type="Pfam" id="PF14525">
    <property type="entry name" value="AraC_binding_2"/>
    <property type="match status" value="1"/>
</dbReference>
<evidence type="ECO:0000256" key="1">
    <source>
        <dbReference type="SAM" id="MobiDB-lite"/>
    </source>
</evidence>
<dbReference type="OrthoDB" id="9799345at2"/>
<gene>
    <name evidence="3" type="ORF">E1181_15455</name>
</gene>
<dbReference type="EMBL" id="SMKS01000024">
    <property type="protein sequence ID" value="TDD05315.1"/>
    <property type="molecule type" value="Genomic_DNA"/>
</dbReference>
<evidence type="ECO:0000259" key="2">
    <source>
        <dbReference type="Pfam" id="PF14525"/>
    </source>
</evidence>
<comment type="caution">
    <text evidence="3">The sequence shown here is derived from an EMBL/GenBank/DDBJ whole genome shotgun (WGS) entry which is preliminary data.</text>
</comment>
<feature type="region of interest" description="Disordered" evidence="1">
    <location>
        <begin position="229"/>
        <end position="406"/>
    </location>
</feature>
<accession>A0A4R4VSJ3</accession>
<proteinExistence type="predicted"/>
<feature type="compositionally biased region" description="Low complexity" evidence="1">
    <location>
        <begin position="229"/>
        <end position="250"/>
    </location>
</feature>
<feature type="compositionally biased region" description="Low complexity" evidence="1">
    <location>
        <begin position="317"/>
        <end position="339"/>
    </location>
</feature>
<name>A0A4R4VSJ3_9PSEU</name>
<feature type="compositionally biased region" description="Polar residues" evidence="1">
    <location>
        <begin position="272"/>
        <end position="288"/>
    </location>
</feature>
<feature type="domain" description="Transcription regulator HTH AraC- type ligand binding" evidence="2">
    <location>
        <begin position="21"/>
        <end position="183"/>
    </location>
</feature>
<feature type="compositionally biased region" description="Basic residues" evidence="1">
    <location>
        <begin position="372"/>
        <end position="387"/>
    </location>
</feature>
<dbReference type="AlphaFoldDB" id="A0A4R4VSJ3"/>
<feature type="compositionally biased region" description="Basic residues" evidence="1">
    <location>
        <begin position="397"/>
        <end position="406"/>
    </location>
</feature>
<reference evidence="3 4" key="1">
    <citation type="submission" date="2019-03" db="EMBL/GenBank/DDBJ databases">
        <title>Draft genome sequences of novel Actinobacteria.</title>
        <authorList>
            <person name="Sahin N."/>
            <person name="Ay H."/>
            <person name="Saygin H."/>
        </authorList>
    </citation>
    <scope>NUCLEOTIDE SEQUENCE [LARGE SCALE GENOMIC DNA]</scope>
    <source>
        <strain evidence="3 4">16K309</strain>
    </source>
</reference>
<keyword evidence="4" id="KW-1185">Reference proteome</keyword>
<dbReference type="Proteomes" id="UP000295674">
    <property type="component" value="Unassembled WGS sequence"/>
</dbReference>